<dbReference type="OrthoDB" id="10313371at2759"/>
<dbReference type="Proteomes" id="UP000054248">
    <property type="component" value="Unassembled WGS sequence"/>
</dbReference>
<keyword evidence="2" id="KW-1185">Reference proteome</keyword>
<dbReference type="HOGENOM" id="CLU_1579652_0_0_1"/>
<dbReference type="AlphaFoldDB" id="A0A0C3Q0B6"/>
<gene>
    <name evidence="1" type="ORF">M407DRAFT_245484</name>
</gene>
<evidence type="ECO:0000313" key="2">
    <source>
        <dbReference type="Proteomes" id="UP000054248"/>
    </source>
</evidence>
<evidence type="ECO:0000313" key="1">
    <source>
        <dbReference type="EMBL" id="KIO21390.1"/>
    </source>
</evidence>
<organism evidence="1 2">
    <name type="scientific">Tulasnella calospora MUT 4182</name>
    <dbReference type="NCBI Taxonomy" id="1051891"/>
    <lineage>
        <taxon>Eukaryota</taxon>
        <taxon>Fungi</taxon>
        <taxon>Dikarya</taxon>
        <taxon>Basidiomycota</taxon>
        <taxon>Agaricomycotina</taxon>
        <taxon>Agaricomycetes</taxon>
        <taxon>Cantharellales</taxon>
        <taxon>Tulasnellaceae</taxon>
        <taxon>Tulasnella</taxon>
    </lineage>
</organism>
<proteinExistence type="predicted"/>
<reference evidence="2" key="2">
    <citation type="submission" date="2015-01" db="EMBL/GenBank/DDBJ databases">
        <title>Evolutionary Origins and Diversification of the Mycorrhizal Mutualists.</title>
        <authorList>
            <consortium name="DOE Joint Genome Institute"/>
            <consortium name="Mycorrhizal Genomics Consortium"/>
            <person name="Kohler A."/>
            <person name="Kuo A."/>
            <person name="Nagy L.G."/>
            <person name="Floudas D."/>
            <person name="Copeland A."/>
            <person name="Barry K.W."/>
            <person name="Cichocki N."/>
            <person name="Veneault-Fourrey C."/>
            <person name="LaButti K."/>
            <person name="Lindquist E.A."/>
            <person name="Lipzen A."/>
            <person name="Lundell T."/>
            <person name="Morin E."/>
            <person name="Murat C."/>
            <person name="Riley R."/>
            <person name="Ohm R."/>
            <person name="Sun H."/>
            <person name="Tunlid A."/>
            <person name="Henrissat B."/>
            <person name="Grigoriev I.V."/>
            <person name="Hibbett D.S."/>
            <person name="Martin F."/>
        </authorList>
    </citation>
    <scope>NUCLEOTIDE SEQUENCE [LARGE SCALE GENOMIC DNA]</scope>
    <source>
        <strain evidence="2">MUT 4182</strain>
    </source>
</reference>
<reference evidence="1 2" key="1">
    <citation type="submission" date="2014-04" db="EMBL/GenBank/DDBJ databases">
        <authorList>
            <consortium name="DOE Joint Genome Institute"/>
            <person name="Kuo A."/>
            <person name="Girlanda M."/>
            <person name="Perotto S."/>
            <person name="Kohler A."/>
            <person name="Nagy L.G."/>
            <person name="Floudas D."/>
            <person name="Copeland A."/>
            <person name="Barry K.W."/>
            <person name="Cichocki N."/>
            <person name="Veneault-Fourrey C."/>
            <person name="LaButti K."/>
            <person name="Lindquist E.A."/>
            <person name="Lipzen A."/>
            <person name="Lundell T."/>
            <person name="Morin E."/>
            <person name="Murat C."/>
            <person name="Sun H."/>
            <person name="Tunlid A."/>
            <person name="Henrissat B."/>
            <person name="Grigoriev I.V."/>
            <person name="Hibbett D.S."/>
            <person name="Martin F."/>
            <person name="Nordberg H.P."/>
            <person name="Cantor M.N."/>
            <person name="Hua S.X."/>
        </authorList>
    </citation>
    <scope>NUCLEOTIDE SEQUENCE [LARGE SCALE GENOMIC DNA]</scope>
    <source>
        <strain evidence="1 2">MUT 4182</strain>
    </source>
</reference>
<sequence>MQRLSTALRIGKSLPLPAPTLSCFASHFIIDLHDWTPPHHLIGWKRIEVELPLSGQAEHMTYRISKSIPLSFKQLDYLKVGFRLAGRPGPYDSTFISISYGKKGQTNSAQQTDYWTPNPLGSSDPPCVYISLFTGFYHHLEPGILIHSSLTTSQWPEPRQVVVEWKRGA</sequence>
<accession>A0A0C3Q0B6</accession>
<protein>
    <submittedName>
        <fullName evidence="1">Uncharacterized protein</fullName>
    </submittedName>
</protein>
<name>A0A0C3Q0B6_9AGAM</name>
<dbReference type="EMBL" id="KN823139">
    <property type="protein sequence ID" value="KIO21390.1"/>
    <property type="molecule type" value="Genomic_DNA"/>
</dbReference>